<dbReference type="InterPro" id="IPR027268">
    <property type="entry name" value="Peptidase_M4/M1_CTD_sf"/>
</dbReference>
<feature type="signal peptide" evidence="1">
    <location>
        <begin position="1"/>
        <end position="30"/>
    </location>
</feature>
<name>A0A7H0LFU5_9SPHN</name>
<feature type="chain" id="PRO_5028900181" description="Peptidase M1 membrane alanine aminopeptidase domain-containing protein" evidence="1">
    <location>
        <begin position="31"/>
        <end position="429"/>
    </location>
</feature>
<dbReference type="RefSeq" id="WP_187760876.1">
    <property type="nucleotide sequence ID" value="NZ_CP061038.1"/>
</dbReference>
<accession>A0A7H0LFU5</accession>
<reference evidence="2 3" key="1">
    <citation type="submission" date="2020-09" db="EMBL/GenBank/DDBJ databases">
        <title>Sphingomonas sp., a new species isolated from pork steak.</title>
        <authorList>
            <person name="Heidler von Heilborn D."/>
        </authorList>
    </citation>
    <scope>NUCLEOTIDE SEQUENCE [LARGE SCALE GENOMIC DNA]</scope>
    <source>
        <strain evidence="3">S8-3T</strain>
    </source>
</reference>
<dbReference type="EMBL" id="CP061038">
    <property type="protein sequence ID" value="QNQ08548.1"/>
    <property type="molecule type" value="Genomic_DNA"/>
</dbReference>
<keyword evidence="1" id="KW-0732">Signal</keyword>
<evidence type="ECO:0008006" key="4">
    <source>
        <dbReference type="Google" id="ProtNLM"/>
    </source>
</evidence>
<dbReference type="Gene3D" id="1.10.390.10">
    <property type="entry name" value="Neutral Protease Domain 2"/>
    <property type="match status" value="1"/>
</dbReference>
<gene>
    <name evidence="2" type="ORF">H3Z74_17610</name>
</gene>
<dbReference type="Proteomes" id="UP000516148">
    <property type="component" value="Chromosome"/>
</dbReference>
<dbReference type="AlphaFoldDB" id="A0A7H0LFU5"/>
<evidence type="ECO:0000313" key="2">
    <source>
        <dbReference type="EMBL" id="QNQ08548.1"/>
    </source>
</evidence>
<sequence>MIPSIGSAARCASILLTLLFLAVVPMRAAAAGSSTPHYQFSARFDVKRGTLTAKAIITLPAAGGETAFVLGERFTLTETSTDCGARPELAPTGTPLPHLQRIAIRSGEAVRTACRVTIAYHGPIDEAGERSPSLSADRIELGIDTMWLPVRQDLGMAFSIDADISGLPTALVVMSQGQLTRSGDRLRIHRVISDSDLMLVGAVGLKRITAPDVEFYTAIPDDPLVAKLRENAFGAAAFYRKRFGAPQVGPVRMIVVPRGSGAGYARRGLVVMPTFRDPGAPTPPFDAASPARFVAHEFRHAWGSTPDVVFANYWMSESVAEYFGLRYVEATLGIAERDAMLDRKREVAAKAGPLLGDKRPSGAALYQKGPVLLFALEAKIGRPALDRILARSDPPTTTEAFLARLAEVAGLAVAAGFRARLADAAWQPD</sequence>
<dbReference type="KEGG" id="spap:H3Z74_17610"/>
<evidence type="ECO:0000256" key="1">
    <source>
        <dbReference type="SAM" id="SignalP"/>
    </source>
</evidence>
<proteinExistence type="predicted"/>
<organism evidence="2 3">
    <name type="scientific">Sphingomonas alpina</name>
    <dbReference type="NCBI Taxonomy" id="653931"/>
    <lineage>
        <taxon>Bacteria</taxon>
        <taxon>Pseudomonadati</taxon>
        <taxon>Pseudomonadota</taxon>
        <taxon>Alphaproteobacteria</taxon>
        <taxon>Sphingomonadales</taxon>
        <taxon>Sphingomonadaceae</taxon>
        <taxon>Sphingomonas</taxon>
    </lineage>
</organism>
<evidence type="ECO:0000313" key="3">
    <source>
        <dbReference type="Proteomes" id="UP000516148"/>
    </source>
</evidence>
<dbReference type="SUPFAM" id="SSF55486">
    <property type="entry name" value="Metalloproteases ('zincins'), catalytic domain"/>
    <property type="match status" value="1"/>
</dbReference>
<keyword evidence="3" id="KW-1185">Reference proteome</keyword>
<protein>
    <recommendedName>
        <fullName evidence="4">Peptidase M1 membrane alanine aminopeptidase domain-containing protein</fullName>
    </recommendedName>
</protein>